<keyword evidence="3" id="KW-1185">Reference proteome</keyword>
<evidence type="ECO:0008006" key="4">
    <source>
        <dbReference type="Google" id="ProtNLM"/>
    </source>
</evidence>
<dbReference type="EMBL" id="LDJP01000052">
    <property type="protein sequence ID" value="KRG84496.1"/>
    <property type="molecule type" value="Genomic_DNA"/>
</dbReference>
<keyword evidence="1" id="KW-0732">Signal</keyword>
<evidence type="ECO:0000256" key="1">
    <source>
        <dbReference type="SAM" id="SignalP"/>
    </source>
</evidence>
<name>A0A0R0DS93_9GAMM</name>
<gene>
    <name evidence="2" type="ORF">ABB34_09075</name>
</gene>
<accession>A0A0R0DS93</accession>
<feature type="signal peptide" evidence="1">
    <location>
        <begin position="1"/>
        <end position="21"/>
    </location>
</feature>
<feature type="chain" id="PRO_5006396224" description="CopL family metal-binding regulatory protein" evidence="1">
    <location>
        <begin position="22"/>
        <end position="112"/>
    </location>
</feature>
<dbReference type="PATRIC" id="fig|659018.3.peg.1832"/>
<organism evidence="2 3">
    <name type="scientific">Stenotrophomonas daejeonensis</name>
    <dbReference type="NCBI Taxonomy" id="659018"/>
    <lineage>
        <taxon>Bacteria</taxon>
        <taxon>Pseudomonadati</taxon>
        <taxon>Pseudomonadota</taxon>
        <taxon>Gammaproteobacteria</taxon>
        <taxon>Lysobacterales</taxon>
        <taxon>Lysobacteraceae</taxon>
        <taxon>Stenotrophomonas</taxon>
    </lineage>
</organism>
<dbReference type="STRING" id="659018.ABB34_09075"/>
<comment type="caution">
    <text evidence="2">The sequence shown here is derived from an EMBL/GenBank/DDBJ whole genome shotgun (WGS) entry which is preliminary data.</text>
</comment>
<dbReference type="Proteomes" id="UP000050940">
    <property type="component" value="Unassembled WGS sequence"/>
</dbReference>
<dbReference type="NCBIfam" id="NF033807">
    <property type="entry name" value="CopL_fam"/>
    <property type="match status" value="1"/>
</dbReference>
<dbReference type="RefSeq" id="WP_057640996.1">
    <property type="nucleotide sequence ID" value="NZ_LDJP01000052.1"/>
</dbReference>
<dbReference type="AlphaFoldDB" id="A0A0R0DS93"/>
<protein>
    <recommendedName>
        <fullName evidence="4">CopL family metal-binding regulatory protein</fullName>
    </recommendedName>
</protein>
<evidence type="ECO:0000313" key="2">
    <source>
        <dbReference type="EMBL" id="KRG84496.1"/>
    </source>
</evidence>
<reference evidence="2 3" key="1">
    <citation type="submission" date="2015-05" db="EMBL/GenBank/DDBJ databases">
        <title>Genome sequencing and analysis of members of genus Stenotrophomonas.</title>
        <authorList>
            <person name="Patil P.P."/>
            <person name="Midha S."/>
            <person name="Patil P.B."/>
        </authorList>
    </citation>
    <scope>NUCLEOTIDE SEQUENCE [LARGE SCALE GENOMIC DNA]</scope>
    <source>
        <strain evidence="2 3">JCM 16244</strain>
    </source>
</reference>
<proteinExistence type="predicted"/>
<evidence type="ECO:0000313" key="3">
    <source>
        <dbReference type="Proteomes" id="UP000050940"/>
    </source>
</evidence>
<sequence length="112" mass="11585">MPRILLPLLLCLSLIAGTVGAAWTATAMAAPAQASAQHDMDHACCADGGGHGQPAKQACGEGSHCDCMQHCNLLPAPVVAQLAALPCSPEPTALRLLRHDVTPDRLHRPPIA</sequence>
<dbReference type="InterPro" id="IPR048034">
    <property type="entry name" value="CopL-like"/>
</dbReference>